<accession>A0ACB8SFB2</accession>
<evidence type="ECO:0000313" key="2">
    <source>
        <dbReference type="Proteomes" id="UP000814140"/>
    </source>
</evidence>
<keyword evidence="2" id="KW-1185">Reference proteome</keyword>
<evidence type="ECO:0000313" key="1">
    <source>
        <dbReference type="EMBL" id="KAI0055145.1"/>
    </source>
</evidence>
<dbReference type="Proteomes" id="UP000814140">
    <property type="component" value="Unassembled WGS sequence"/>
</dbReference>
<gene>
    <name evidence="1" type="ORF">BV25DRAFT_1922057</name>
</gene>
<reference evidence="1" key="2">
    <citation type="journal article" date="2022" name="New Phytol.">
        <title>Evolutionary transition to the ectomycorrhizal habit in the genomes of a hyperdiverse lineage of mushroom-forming fungi.</title>
        <authorList>
            <person name="Looney B."/>
            <person name="Miyauchi S."/>
            <person name="Morin E."/>
            <person name="Drula E."/>
            <person name="Courty P.E."/>
            <person name="Kohler A."/>
            <person name="Kuo A."/>
            <person name="LaButti K."/>
            <person name="Pangilinan J."/>
            <person name="Lipzen A."/>
            <person name="Riley R."/>
            <person name="Andreopoulos W."/>
            <person name="He G."/>
            <person name="Johnson J."/>
            <person name="Nolan M."/>
            <person name="Tritt A."/>
            <person name="Barry K.W."/>
            <person name="Grigoriev I.V."/>
            <person name="Nagy L.G."/>
            <person name="Hibbett D."/>
            <person name="Henrissat B."/>
            <person name="Matheny P.B."/>
            <person name="Labbe J."/>
            <person name="Martin F.M."/>
        </authorList>
    </citation>
    <scope>NUCLEOTIDE SEQUENCE</scope>
    <source>
        <strain evidence="1">HHB10654</strain>
    </source>
</reference>
<protein>
    <submittedName>
        <fullName evidence="1">Uncharacterized protein</fullName>
    </submittedName>
</protein>
<sequence>MKYGAAKRGTAGIYAGKGVVRKNDYSEAEFELTKIRRCQLSRGLASLSLVPPQNPHLLDFLPVNLLRHFPNSQALQRESSMAPRARIVHNGKKQAAITPEVPLPNVDDPPEQGLRRSKRLKNSAQQDETTEMDVDTQDVGAVEKGQPSKRKQAAGAGKKTPATRKRANTSDLPAAAPKKVKPADKAGVKKAAKRGAQAAKDDGMDSSEDQIEVVETFADLQMDVEEGEEDDKADDEDSEEGTDDEADAAAEDASDASDYDEGDEKFSNGGDDSEEEGDGEGRRPAVVGTDAAPTKTKAKVAGARKKKNTSDQLALAVPTFVEADAEEAPQVTRATVGSHKRATRVVSSDTESGEDNPRQTLQPTLPKRNKGAEAGASASTVTTPASSAPKDIEVVHWQIKGPGAGKVKSKQKAKKASGLPPTNPAPETSQATTTSSLQVAPAPTAPAALVPASQAAPAPTAPAAIAPASQAAPAPAAVAASPAQGSRASSAACSQAANAKPNAKVTRSAVATQEKAVIAVAGQDIGDQPGEEMAADEPEDVKPAIGVFTSGTHESWPTDTDLVPGFGGGIGNLGDQKPTVQPVITQANTRELFLVLAFKDFIPEDQSYRNELVREALINAADTLGEQIIAARLRQSKPYATKMGGIPIGRMSTMRGEIKKKAMQSIAAEYNFAGFGGPEKLAVGIAEITSHPKYTHIFPGDHTKRSYDKSLPFCHSAIIASIRATHFVKRPYARLPVSKLTSSITTGPEAEELELPAPLIAFHAVATFASLKDWQAGTLNVLQFDTDAEGPGSIRLAYKEHMVTLRNMKENNLKGYHLITHYLYMMAAFVLSLDDFSTFSLTDFWYSGLIVEDSMDSATSTQANPEVDMKNIGSSLKLQRRS</sequence>
<proteinExistence type="predicted"/>
<name>A0ACB8SFB2_9AGAM</name>
<comment type="caution">
    <text evidence="1">The sequence shown here is derived from an EMBL/GenBank/DDBJ whole genome shotgun (WGS) entry which is preliminary data.</text>
</comment>
<reference evidence="1" key="1">
    <citation type="submission" date="2021-03" db="EMBL/GenBank/DDBJ databases">
        <authorList>
            <consortium name="DOE Joint Genome Institute"/>
            <person name="Ahrendt S."/>
            <person name="Looney B.P."/>
            <person name="Miyauchi S."/>
            <person name="Morin E."/>
            <person name="Drula E."/>
            <person name="Courty P.E."/>
            <person name="Chicoki N."/>
            <person name="Fauchery L."/>
            <person name="Kohler A."/>
            <person name="Kuo A."/>
            <person name="Labutti K."/>
            <person name="Pangilinan J."/>
            <person name="Lipzen A."/>
            <person name="Riley R."/>
            <person name="Andreopoulos W."/>
            <person name="He G."/>
            <person name="Johnson J."/>
            <person name="Barry K.W."/>
            <person name="Grigoriev I.V."/>
            <person name="Nagy L."/>
            <person name="Hibbett D."/>
            <person name="Henrissat B."/>
            <person name="Matheny P.B."/>
            <person name="Labbe J."/>
            <person name="Martin F."/>
        </authorList>
    </citation>
    <scope>NUCLEOTIDE SEQUENCE</scope>
    <source>
        <strain evidence="1">HHB10654</strain>
    </source>
</reference>
<dbReference type="EMBL" id="MU277308">
    <property type="protein sequence ID" value="KAI0055145.1"/>
    <property type="molecule type" value="Genomic_DNA"/>
</dbReference>
<organism evidence="1 2">
    <name type="scientific">Artomyces pyxidatus</name>
    <dbReference type="NCBI Taxonomy" id="48021"/>
    <lineage>
        <taxon>Eukaryota</taxon>
        <taxon>Fungi</taxon>
        <taxon>Dikarya</taxon>
        <taxon>Basidiomycota</taxon>
        <taxon>Agaricomycotina</taxon>
        <taxon>Agaricomycetes</taxon>
        <taxon>Russulales</taxon>
        <taxon>Auriscalpiaceae</taxon>
        <taxon>Artomyces</taxon>
    </lineage>
</organism>